<feature type="compositionally biased region" description="Low complexity" evidence="1">
    <location>
        <begin position="49"/>
        <end position="69"/>
    </location>
</feature>
<dbReference type="Proteomes" id="UP000505210">
    <property type="component" value="Chromosome"/>
</dbReference>
<proteinExistence type="predicted"/>
<dbReference type="AlphaFoldDB" id="A0A6M8BPB4"/>
<sequence>MADFVCQIPVPQTQQELDQAVQTYLNANLSGLDLFCHWQAIREAAIAQSGSPSPAESAEAGAIAGEDSY</sequence>
<accession>A0A6M8BPB4</accession>
<evidence type="ECO:0000256" key="1">
    <source>
        <dbReference type="SAM" id="MobiDB-lite"/>
    </source>
</evidence>
<organism evidence="2 3">
    <name type="scientific">Thermoleptolyngbya sichuanensis A183</name>
    <dbReference type="NCBI Taxonomy" id="2737172"/>
    <lineage>
        <taxon>Bacteria</taxon>
        <taxon>Bacillati</taxon>
        <taxon>Cyanobacteriota</taxon>
        <taxon>Cyanophyceae</taxon>
        <taxon>Oculatellales</taxon>
        <taxon>Oculatellaceae</taxon>
        <taxon>Thermoleptolyngbya</taxon>
        <taxon>Thermoleptolyngbya sichuanensis</taxon>
    </lineage>
</organism>
<name>A0A6M8BPB4_9CYAN</name>
<feature type="region of interest" description="Disordered" evidence="1">
    <location>
        <begin position="46"/>
        <end position="69"/>
    </location>
</feature>
<keyword evidence="3" id="KW-1185">Reference proteome</keyword>
<reference evidence="2 3" key="1">
    <citation type="submission" date="2020-05" db="EMBL/GenBank/DDBJ databases">
        <title>Complete genome sequence of of a novel Thermoleptolyngbya strain isolated from hot springs of Ganzi, Sichuan China.</title>
        <authorList>
            <person name="Tang J."/>
            <person name="Daroch M."/>
            <person name="Li L."/>
            <person name="Waleron K."/>
            <person name="Waleron M."/>
            <person name="Waleron M."/>
        </authorList>
    </citation>
    <scope>NUCLEOTIDE SEQUENCE [LARGE SCALE GENOMIC DNA]</scope>
    <source>
        <strain evidence="2 3">PKUAC-SCTA183</strain>
    </source>
</reference>
<evidence type="ECO:0000313" key="3">
    <source>
        <dbReference type="Proteomes" id="UP000505210"/>
    </source>
</evidence>
<gene>
    <name evidence="2" type="ORF">HPC62_19945</name>
</gene>
<dbReference type="KEGG" id="theu:HPC62_19945"/>
<evidence type="ECO:0000313" key="2">
    <source>
        <dbReference type="EMBL" id="QKD84145.1"/>
    </source>
</evidence>
<dbReference type="RefSeq" id="WP_172358201.1">
    <property type="nucleotide sequence ID" value="NZ_CP053661.1"/>
</dbReference>
<dbReference type="EMBL" id="CP053661">
    <property type="protein sequence ID" value="QKD84145.1"/>
    <property type="molecule type" value="Genomic_DNA"/>
</dbReference>
<protein>
    <submittedName>
        <fullName evidence="2">Uncharacterized protein</fullName>
    </submittedName>
</protein>